<proteinExistence type="predicted"/>
<dbReference type="Proteomes" id="UP000827092">
    <property type="component" value="Unassembled WGS sequence"/>
</dbReference>
<evidence type="ECO:0000256" key="1">
    <source>
        <dbReference type="SAM" id="MobiDB-lite"/>
    </source>
</evidence>
<dbReference type="AlphaFoldDB" id="A0AAV6ULX2"/>
<feature type="region of interest" description="Disordered" evidence="1">
    <location>
        <begin position="48"/>
        <end position="69"/>
    </location>
</feature>
<keyword evidence="3" id="KW-1185">Reference proteome</keyword>
<evidence type="ECO:0000313" key="3">
    <source>
        <dbReference type="Proteomes" id="UP000827092"/>
    </source>
</evidence>
<reference evidence="2 3" key="1">
    <citation type="journal article" date="2022" name="Nat. Ecol. Evol.">
        <title>A masculinizing supergene underlies an exaggerated male reproductive morph in a spider.</title>
        <authorList>
            <person name="Hendrickx F."/>
            <person name="De Corte Z."/>
            <person name="Sonet G."/>
            <person name="Van Belleghem S.M."/>
            <person name="Kostlbacher S."/>
            <person name="Vangestel C."/>
        </authorList>
    </citation>
    <scope>NUCLEOTIDE SEQUENCE [LARGE SCALE GENOMIC DNA]</scope>
    <source>
        <strain evidence="2">W744_W776</strain>
    </source>
</reference>
<comment type="caution">
    <text evidence="2">The sequence shown here is derived from an EMBL/GenBank/DDBJ whole genome shotgun (WGS) entry which is preliminary data.</text>
</comment>
<name>A0AAV6ULX2_9ARAC</name>
<gene>
    <name evidence="2" type="ORF">JTE90_012143</name>
</gene>
<accession>A0AAV6ULX2</accession>
<sequence length="97" mass="10673">MILCRIIASSTHPDPAEVLPRRPLDEEMPLLDDVAHWESDRRTAVPLLHGHHIASGRKSGEKPRKSGNVTKECAPAVIELAADRGFDRSGGQVKYPN</sequence>
<evidence type="ECO:0000313" key="2">
    <source>
        <dbReference type="EMBL" id="KAG8184658.1"/>
    </source>
</evidence>
<organism evidence="2 3">
    <name type="scientific">Oedothorax gibbosus</name>
    <dbReference type="NCBI Taxonomy" id="931172"/>
    <lineage>
        <taxon>Eukaryota</taxon>
        <taxon>Metazoa</taxon>
        <taxon>Ecdysozoa</taxon>
        <taxon>Arthropoda</taxon>
        <taxon>Chelicerata</taxon>
        <taxon>Arachnida</taxon>
        <taxon>Araneae</taxon>
        <taxon>Araneomorphae</taxon>
        <taxon>Entelegynae</taxon>
        <taxon>Araneoidea</taxon>
        <taxon>Linyphiidae</taxon>
        <taxon>Erigoninae</taxon>
        <taxon>Oedothorax</taxon>
    </lineage>
</organism>
<dbReference type="EMBL" id="JAFNEN010000366">
    <property type="protein sequence ID" value="KAG8184658.1"/>
    <property type="molecule type" value="Genomic_DNA"/>
</dbReference>
<protein>
    <submittedName>
        <fullName evidence="2">Uncharacterized protein</fullName>
    </submittedName>
</protein>